<reference evidence="2" key="1">
    <citation type="submission" date="2023-10" db="EMBL/GenBank/DDBJ databases">
        <authorList>
            <person name="Chen Y."/>
            <person name="Shah S."/>
            <person name="Dougan E. K."/>
            <person name="Thang M."/>
            <person name="Chan C."/>
        </authorList>
    </citation>
    <scope>NUCLEOTIDE SEQUENCE [LARGE SCALE GENOMIC DNA]</scope>
</reference>
<dbReference type="Proteomes" id="UP001189429">
    <property type="component" value="Unassembled WGS sequence"/>
</dbReference>
<keyword evidence="3" id="KW-1185">Reference proteome</keyword>
<comment type="caution">
    <text evidence="2">The sequence shown here is derived from an EMBL/GenBank/DDBJ whole genome shotgun (WGS) entry which is preliminary data.</text>
</comment>
<feature type="compositionally biased region" description="Gly residues" evidence="1">
    <location>
        <begin position="59"/>
        <end position="86"/>
    </location>
</feature>
<name>A0ABN9PYM5_9DINO</name>
<proteinExistence type="predicted"/>
<feature type="compositionally biased region" description="Basic residues" evidence="1">
    <location>
        <begin position="344"/>
        <end position="356"/>
    </location>
</feature>
<gene>
    <name evidence="2" type="ORF">PCOR1329_LOCUS5296</name>
</gene>
<sequence>MCCLGTWRGMVDTPRDDARPRHPSGAGPACGGPRTGGSRCRLRGLRQRSARAPPAGAAGRAGGGRGGGGRAPDGRRAGAGGAGGVGRPPAARGPPGGVRAGDGRPGHPGLGAQPRERAHAEGNARCSAGSDAIENRYDWVHSACQAWFFGSGAASGMQAVLAKEARARQFQHGLPAGAPGGGCEGPGPELPDSWARPLRLLDVGSNNNFLGRHGERFGCLFDVVAMDISIACPRVCRPRRLPGAASRQWGRGCPWRLAGGHLRRGPVLAAAVLHAHHAHEIQVLQAGPPPAEAARAAHRVRPRLARPPQERAVDERLEGGHRGAGLQALALPEGAAHALPCLPGRRRAGLRRGRRGPRADAHTAGRPGLRRQRVPPSADAW</sequence>
<evidence type="ECO:0000313" key="2">
    <source>
        <dbReference type="EMBL" id="CAK0795720.1"/>
    </source>
</evidence>
<evidence type="ECO:0000256" key="1">
    <source>
        <dbReference type="SAM" id="MobiDB-lite"/>
    </source>
</evidence>
<accession>A0ABN9PYM5</accession>
<organism evidence="2 3">
    <name type="scientific">Prorocentrum cordatum</name>
    <dbReference type="NCBI Taxonomy" id="2364126"/>
    <lineage>
        <taxon>Eukaryota</taxon>
        <taxon>Sar</taxon>
        <taxon>Alveolata</taxon>
        <taxon>Dinophyceae</taxon>
        <taxon>Prorocentrales</taxon>
        <taxon>Prorocentraceae</taxon>
        <taxon>Prorocentrum</taxon>
    </lineage>
</organism>
<evidence type="ECO:0000313" key="3">
    <source>
        <dbReference type="Proteomes" id="UP001189429"/>
    </source>
</evidence>
<feature type="region of interest" description="Disordered" evidence="1">
    <location>
        <begin position="340"/>
        <end position="381"/>
    </location>
</feature>
<protein>
    <submittedName>
        <fullName evidence="2">Uncharacterized protein</fullName>
    </submittedName>
</protein>
<dbReference type="EMBL" id="CAUYUJ010001392">
    <property type="protein sequence ID" value="CAK0795720.1"/>
    <property type="molecule type" value="Genomic_DNA"/>
</dbReference>
<feature type="compositionally biased region" description="Basic residues" evidence="1">
    <location>
        <begin position="40"/>
        <end position="49"/>
    </location>
</feature>
<feature type="region of interest" description="Disordered" evidence="1">
    <location>
        <begin position="1"/>
        <end position="123"/>
    </location>
</feature>